<protein>
    <recommendedName>
        <fullName evidence="5">Reverse transcriptase zinc-binding domain-containing protein</fullName>
    </recommendedName>
</protein>
<keyword evidence="4" id="KW-1185">Reference proteome</keyword>
<dbReference type="InterPro" id="IPR044730">
    <property type="entry name" value="RNase_H-like_dom_plant"/>
</dbReference>
<dbReference type="Proteomes" id="UP001472677">
    <property type="component" value="Unassembled WGS sequence"/>
</dbReference>
<name>A0ABR2D6Z8_9ROSI</name>
<evidence type="ECO:0000313" key="3">
    <source>
        <dbReference type="EMBL" id="KAK8531780.1"/>
    </source>
</evidence>
<evidence type="ECO:0000259" key="2">
    <source>
        <dbReference type="Pfam" id="PF13966"/>
    </source>
</evidence>
<evidence type="ECO:0000259" key="1">
    <source>
        <dbReference type="Pfam" id="PF13456"/>
    </source>
</evidence>
<dbReference type="InterPro" id="IPR026960">
    <property type="entry name" value="RVT-Znf"/>
</dbReference>
<comment type="caution">
    <text evidence="3">The sequence shown here is derived from an EMBL/GenBank/DDBJ whole genome shotgun (WGS) entry which is preliminary data.</text>
</comment>
<accession>A0ABR2D6Z8</accession>
<dbReference type="PANTHER" id="PTHR47723:SF19">
    <property type="entry name" value="POLYNUCLEOTIDYL TRANSFERASE, RIBONUCLEASE H-LIKE SUPERFAMILY PROTEIN"/>
    <property type="match status" value="1"/>
</dbReference>
<dbReference type="EMBL" id="JBBPBM010000034">
    <property type="protein sequence ID" value="KAK8531780.1"/>
    <property type="molecule type" value="Genomic_DNA"/>
</dbReference>
<dbReference type="InterPro" id="IPR002156">
    <property type="entry name" value="RNaseH_domain"/>
</dbReference>
<evidence type="ECO:0008006" key="5">
    <source>
        <dbReference type="Google" id="ProtNLM"/>
    </source>
</evidence>
<dbReference type="CDD" id="cd06222">
    <property type="entry name" value="RNase_H_like"/>
    <property type="match status" value="1"/>
</dbReference>
<feature type="domain" description="Reverse transcriptase zinc-binding" evidence="2">
    <location>
        <begin position="71"/>
        <end position="119"/>
    </location>
</feature>
<gene>
    <name evidence="3" type="ORF">V6N12_053243</name>
</gene>
<dbReference type="Pfam" id="PF13966">
    <property type="entry name" value="zf-RVT"/>
    <property type="match status" value="1"/>
</dbReference>
<dbReference type="InterPro" id="IPR053151">
    <property type="entry name" value="RNase_H-like"/>
</dbReference>
<dbReference type="Pfam" id="PF13456">
    <property type="entry name" value="RVT_3"/>
    <property type="match status" value="1"/>
</dbReference>
<reference evidence="3 4" key="1">
    <citation type="journal article" date="2024" name="G3 (Bethesda)">
        <title>Genome assembly of Hibiscus sabdariffa L. provides insights into metabolisms of medicinal natural products.</title>
        <authorList>
            <person name="Kim T."/>
        </authorList>
    </citation>
    <scope>NUCLEOTIDE SEQUENCE [LARGE SCALE GENOMIC DNA]</scope>
    <source>
        <strain evidence="3">TK-2024</strain>
        <tissue evidence="3">Old leaves</tissue>
    </source>
</reference>
<feature type="domain" description="RNase H type-1" evidence="1">
    <location>
        <begin position="149"/>
        <end position="228"/>
    </location>
</feature>
<dbReference type="InterPro" id="IPR036397">
    <property type="entry name" value="RNaseH_sf"/>
</dbReference>
<sequence>MARGKSSCSRSELGNCPRLWRGLHTIWPLVRADVKWNVNNSIVDQIAAIPPPRDSYGEDRLCWRLENNQKFSIKSAYASSHPTSGYDDTFDWSLIWRLKIPQQVWIFLWLVLHNKLLKASGYAMLQPPGFSVGHESGWLRPEKGWVKGNIDGVVDLHTNSASCGGVLRDSNDDWCMGFYRSLGRCFVIMAEMWVVHDMLKQVWSLRYQRVEVETDNSEVHEIISSKSMTLHGNSVV</sequence>
<dbReference type="Gene3D" id="3.30.420.10">
    <property type="entry name" value="Ribonuclease H-like superfamily/Ribonuclease H"/>
    <property type="match status" value="1"/>
</dbReference>
<proteinExistence type="predicted"/>
<evidence type="ECO:0000313" key="4">
    <source>
        <dbReference type="Proteomes" id="UP001472677"/>
    </source>
</evidence>
<organism evidence="3 4">
    <name type="scientific">Hibiscus sabdariffa</name>
    <name type="common">roselle</name>
    <dbReference type="NCBI Taxonomy" id="183260"/>
    <lineage>
        <taxon>Eukaryota</taxon>
        <taxon>Viridiplantae</taxon>
        <taxon>Streptophyta</taxon>
        <taxon>Embryophyta</taxon>
        <taxon>Tracheophyta</taxon>
        <taxon>Spermatophyta</taxon>
        <taxon>Magnoliopsida</taxon>
        <taxon>eudicotyledons</taxon>
        <taxon>Gunneridae</taxon>
        <taxon>Pentapetalae</taxon>
        <taxon>rosids</taxon>
        <taxon>malvids</taxon>
        <taxon>Malvales</taxon>
        <taxon>Malvaceae</taxon>
        <taxon>Malvoideae</taxon>
        <taxon>Hibiscus</taxon>
    </lineage>
</organism>
<dbReference type="PANTHER" id="PTHR47723">
    <property type="entry name" value="OS05G0353850 PROTEIN"/>
    <property type="match status" value="1"/>
</dbReference>